<accession>W4LW98</accession>
<evidence type="ECO:0000256" key="6">
    <source>
        <dbReference type="PROSITE-ProRule" id="PRU00339"/>
    </source>
</evidence>
<proteinExistence type="inferred from homology"/>
<reference evidence="8 9" key="1">
    <citation type="journal article" date="2014" name="Nature">
        <title>An environmental bacterial taxon with a large and distinct metabolic repertoire.</title>
        <authorList>
            <person name="Wilson M.C."/>
            <person name="Mori T."/>
            <person name="Ruckert C."/>
            <person name="Uria A.R."/>
            <person name="Helf M.J."/>
            <person name="Takada K."/>
            <person name="Gernert C."/>
            <person name="Steffens U.A."/>
            <person name="Heycke N."/>
            <person name="Schmitt S."/>
            <person name="Rinke C."/>
            <person name="Helfrich E.J."/>
            <person name="Brachmann A.O."/>
            <person name="Gurgui C."/>
            <person name="Wakimoto T."/>
            <person name="Kracht M."/>
            <person name="Crusemann M."/>
            <person name="Hentschel U."/>
            <person name="Abe I."/>
            <person name="Matsunaga S."/>
            <person name="Kalinowski J."/>
            <person name="Takeyama H."/>
            <person name="Piel J."/>
        </authorList>
    </citation>
    <scope>NUCLEOTIDE SEQUENCE [LARGE SCALE GENOMIC DNA]</scope>
    <source>
        <strain evidence="9">TSY2</strain>
    </source>
</reference>
<organism evidence="8 9">
    <name type="scientific">Candidatus Entotheonella gemina</name>
    <dbReference type="NCBI Taxonomy" id="1429439"/>
    <lineage>
        <taxon>Bacteria</taxon>
        <taxon>Pseudomonadati</taxon>
        <taxon>Nitrospinota/Tectimicrobiota group</taxon>
        <taxon>Candidatus Tectimicrobiota</taxon>
        <taxon>Candidatus Entotheonellia</taxon>
        <taxon>Candidatus Entotheonellales</taxon>
        <taxon>Candidatus Entotheonellaceae</taxon>
        <taxon>Candidatus Entotheonella</taxon>
    </lineage>
</organism>
<dbReference type="HOGENOM" id="CLU_032772_0_0_7"/>
<dbReference type="InterPro" id="IPR011990">
    <property type="entry name" value="TPR-like_helical_dom_sf"/>
</dbReference>
<dbReference type="Gene3D" id="1.25.40.10">
    <property type="entry name" value="Tetratricopeptide repeat domain"/>
    <property type="match status" value="2"/>
</dbReference>
<dbReference type="Pfam" id="PF12770">
    <property type="entry name" value="CHAT"/>
    <property type="match status" value="1"/>
</dbReference>
<dbReference type="AlphaFoldDB" id="W4LW98"/>
<evidence type="ECO:0000256" key="5">
    <source>
        <dbReference type="ARBA" id="ARBA00038253"/>
    </source>
</evidence>
<dbReference type="InterPro" id="IPR024983">
    <property type="entry name" value="CHAT_dom"/>
</dbReference>
<dbReference type="PANTHER" id="PTHR46630:SF1">
    <property type="entry name" value="TETRATRICOPEPTIDE REPEAT PROTEIN 29"/>
    <property type="match status" value="1"/>
</dbReference>
<dbReference type="EMBL" id="AZHX01001596">
    <property type="protein sequence ID" value="ETX01652.1"/>
    <property type="molecule type" value="Genomic_DNA"/>
</dbReference>
<evidence type="ECO:0000256" key="4">
    <source>
        <dbReference type="ARBA" id="ARBA00022803"/>
    </source>
</evidence>
<keyword evidence="4 6" id="KW-0802">TPR repeat</keyword>
<dbReference type="GO" id="GO:0005737">
    <property type="term" value="C:cytoplasm"/>
    <property type="evidence" value="ECO:0007669"/>
    <property type="project" value="UniProtKB-SubCell"/>
</dbReference>
<feature type="repeat" description="TPR" evidence="6">
    <location>
        <begin position="137"/>
        <end position="170"/>
    </location>
</feature>
<evidence type="ECO:0000256" key="2">
    <source>
        <dbReference type="ARBA" id="ARBA00022490"/>
    </source>
</evidence>
<dbReference type="InterPro" id="IPR051476">
    <property type="entry name" value="Bac_ResReg_Asp_Phosphatase"/>
</dbReference>
<gene>
    <name evidence="8" type="ORF">ETSY2_36795</name>
</gene>
<dbReference type="PANTHER" id="PTHR46630">
    <property type="entry name" value="TETRATRICOPEPTIDE REPEAT PROTEIN 29"/>
    <property type="match status" value="1"/>
</dbReference>
<evidence type="ECO:0000259" key="7">
    <source>
        <dbReference type="Pfam" id="PF12770"/>
    </source>
</evidence>
<comment type="caution">
    <text evidence="8">The sequence shown here is derived from an EMBL/GenBank/DDBJ whole genome shotgun (WGS) entry which is preliminary data.</text>
</comment>
<dbReference type="Pfam" id="PF13176">
    <property type="entry name" value="TPR_7"/>
    <property type="match status" value="1"/>
</dbReference>
<evidence type="ECO:0000256" key="3">
    <source>
        <dbReference type="ARBA" id="ARBA00022737"/>
    </source>
</evidence>
<dbReference type="Proteomes" id="UP000019140">
    <property type="component" value="Unassembled WGS sequence"/>
</dbReference>
<evidence type="ECO:0000256" key="1">
    <source>
        <dbReference type="ARBA" id="ARBA00004496"/>
    </source>
</evidence>
<evidence type="ECO:0000313" key="9">
    <source>
        <dbReference type="Proteomes" id="UP000019140"/>
    </source>
</evidence>
<feature type="non-terminal residue" evidence="8">
    <location>
        <position position="591"/>
    </location>
</feature>
<comment type="similarity">
    <text evidence="5">Belongs to the Rap family.</text>
</comment>
<keyword evidence="9" id="KW-1185">Reference proteome</keyword>
<keyword evidence="2" id="KW-0963">Cytoplasm</keyword>
<sequence>MSCEFAQSQTLSPLEKAARNIAQGRQLLQRGAFEQAAVPLQQAVRVYASEKRPEAQGEALTLLAQVEQALGRYRQALQHLETALGLAKQVGDQGHMASILGSIGSVYLTTGPADTALRYLRTSLDLAKEIGNRLLTAKLLNNLGSFFTLQQRLDEALAAYRESLELARDAEDRLLAAKALTNAAAVSIRLGQHGEAKPWLDQALSQLQGLEHTRDKAYGLLSIGLAYHDLQAALPALANTLLRDAFRAFQSAADVAMAIDDQRSSSYAWGYLGTLYEREHRYREALQLTRRAIFAAQRVNAPESLYRWQWQTGRLLATLDQPDAAIVAYQQAVETVQSLNREMSHRHGRPSSFREEVQPVYLGLVDLLLQRAASLPQRAQYQPDLKRARDIVESFKVAELQDYFLDDCVAEATAKATPLDVVSTTAVIVYPILLPDRTELLISTPNGLERFAVPVGAETVTREIRTFRHALENRTMWAFLTHAQNLYDWLIRPFTSAIASFPVETLVFVPDGPLRTIPMAALHDGKQFLIRKYAVATTPGLKLTDPRPLRKDRTKMLALGLTEAVQGFTPLPHVSTELQMLRNFYQSTAIP</sequence>
<dbReference type="SMART" id="SM00028">
    <property type="entry name" value="TPR"/>
    <property type="match status" value="6"/>
</dbReference>
<dbReference type="Pfam" id="PF13424">
    <property type="entry name" value="TPR_12"/>
    <property type="match status" value="1"/>
</dbReference>
<keyword evidence="3" id="KW-0677">Repeat</keyword>
<feature type="domain" description="CHAT" evidence="7">
    <location>
        <begin position="483"/>
        <end position="586"/>
    </location>
</feature>
<comment type="subcellular location">
    <subcellularLocation>
        <location evidence="1">Cytoplasm</location>
    </subcellularLocation>
</comment>
<evidence type="ECO:0000313" key="8">
    <source>
        <dbReference type="EMBL" id="ETX01652.1"/>
    </source>
</evidence>
<name>W4LW98_9BACT</name>
<protein>
    <recommendedName>
        <fullName evidence="7">CHAT domain-containing protein</fullName>
    </recommendedName>
</protein>
<dbReference type="InterPro" id="IPR019734">
    <property type="entry name" value="TPR_rpt"/>
</dbReference>
<dbReference type="PROSITE" id="PS50005">
    <property type="entry name" value="TPR"/>
    <property type="match status" value="1"/>
</dbReference>
<dbReference type="SUPFAM" id="SSF48452">
    <property type="entry name" value="TPR-like"/>
    <property type="match status" value="2"/>
</dbReference>